<dbReference type="AlphaFoldDB" id="A0A4R0PF16"/>
<sequence length="266" mass="29347">MKHWLSNTAQAAADLVMAAVPRRKPCNAAMEQCKIVSHRGQHDKNTTARENTLAAFEAARAGGVWGIETDIRWTADLVPVLIHDPDTARVFGPKVTAADVTFAELRAAVPDVPSLAELVTRFGGNTHLMLELKAEIFPEIESQKRILREHLAGLEPGRDYHILALDPGLFETLGIEPRSCCLSVALENMAEIHRRTLGTPYGGITGHYLLLNGAIRRAHEAEGRRVGTGFVASRNCLCREINREVEWIFSNDAVAMQKIVDELRGQ</sequence>
<dbReference type="OrthoDB" id="9787897at2"/>
<dbReference type="RefSeq" id="WP_131565258.1">
    <property type="nucleotide sequence ID" value="NZ_JAINFK010000001.1"/>
</dbReference>
<reference evidence="2 3" key="1">
    <citation type="journal article" date="2015" name="Antonie Van Leeuwenhoek">
        <title>Oricola cellulosilytica gen. nov., sp. nov., a cellulose-degrading bacterium of the family Phyllobacteriaceae isolated from surface seashore water, and emended descriptions of Mesorhizobium loti and Phyllobacterium myrsinacearum.</title>
        <authorList>
            <person name="Hameed A."/>
            <person name="Shahina M."/>
            <person name="Lai W.A."/>
            <person name="Lin S.Y."/>
            <person name="Young L.S."/>
            <person name="Liu Y.C."/>
            <person name="Hsu Y.H."/>
            <person name="Young C.C."/>
        </authorList>
    </citation>
    <scope>NUCLEOTIDE SEQUENCE [LARGE SCALE GENOMIC DNA]</scope>
    <source>
        <strain evidence="2 3">KCTC 52183</strain>
    </source>
</reference>
<evidence type="ECO:0000313" key="3">
    <source>
        <dbReference type="Proteomes" id="UP000291301"/>
    </source>
</evidence>
<dbReference type="Gene3D" id="3.20.20.190">
    <property type="entry name" value="Phosphatidylinositol (PI) phosphodiesterase"/>
    <property type="match status" value="1"/>
</dbReference>
<accession>A0A4R0PF16</accession>
<evidence type="ECO:0000313" key="2">
    <source>
        <dbReference type="EMBL" id="TCD16415.1"/>
    </source>
</evidence>
<dbReference type="GO" id="GO:0008081">
    <property type="term" value="F:phosphoric diester hydrolase activity"/>
    <property type="evidence" value="ECO:0007669"/>
    <property type="project" value="InterPro"/>
</dbReference>
<organism evidence="2 3">
    <name type="scientific">Oricola cellulosilytica</name>
    <dbReference type="NCBI Taxonomy" id="1429082"/>
    <lineage>
        <taxon>Bacteria</taxon>
        <taxon>Pseudomonadati</taxon>
        <taxon>Pseudomonadota</taxon>
        <taxon>Alphaproteobacteria</taxon>
        <taxon>Hyphomicrobiales</taxon>
        <taxon>Ahrensiaceae</taxon>
        <taxon>Oricola</taxon>
    </lineage>
</organism>
<name>A0A4R0PF16_9HYPH</name>
<dbReference type="Proteomes" id="UP000291301">
    <property type="component" value="Unassembled WGS sequence"/>
</dbReference>
<dbReference type="PANTHER" id="PTHR46211:SF14">
    <property type="entry name" value="GLYCEROPHOSPHODIESTER PHOSPHODIESTERASE"/>
    <property type="match status" value="1"/>
</dbReference>
<dbReference type="SUPFAM" id="SSF51695">
    <property type="entry name" value="PLC-like phosphodiesterases"/>
    <property type="match status" value="1"/>
</dbReference>
<feature type="domain" description="GP-PDE" evidence="1">
    <location>
        <begin position="33"/>
        <end position="266"/>
    </location>
</feature>
<proteinExistence type="predicted"/>
<dbReference type="Pfam" id="PF03009">
    <property type="entry name" value="GDPD"/>
    <property type="match status" value="1"/>
</dbReference>
<evidence type="ECO:0000259" key="1">
    <source>
        <dbReference type="PROSITE" id="PS51704"/>
    </source>
</evidence>
<dbReference type="InterPro" id="IPR017946">
    <property type="entry name" value="PLC-like_Pdiesterase_TIM-brl"/>
</dbReference>
<keyword evidence="3" id="KW-1185">Reference proteome</keyword>
<protein>
    <submittedName>
        <fullName evidence="2">Glycerophosphodiester phosphodiesterase</fullName>
    </submittedName>
</protein>
<dbReference type="PROSITE" id="PS51704">
    <property type="entry name" value="GP_PDE"/>
    <property type="match status" value="1"/>
</dbReference>
<comment type="caution">
    <text evidence="2">The sequence shown here is derived from an EMBL/GenBank/DDBJ whole genome shotgun (WGS) entry which is preliminary data.</text>
</comment>
<dbReference type="EMBL" id="SJST01000001">
    <property type="protein sequence ID" value="TCD16415.1"/>
    <property type="molecule type" value="Genomic_DNA"/>
</dbReference>
<dbReference type="PANTHER" id="PTHR46211">
    <property type="entry name" value="GLYCEROPHOSPHORYL DIESTER PHOSPHODIESTERASE"/>
    <property type="match status" value="1"/>
</dbReference>
<dbReference type="InterPro" id="IPR030395">
    <property type="entry name" value="GP_PDE_dom"/>
</dbReference>
<dbReference type="GO" id="GO:0006629">
    <property type="term" value="P:lipid metabolic process"/>
    <property type="evidence" value="ECO:0007669"/>
    <property type="project" value="InterPro"/>
</dbReference>
<gene>
    <name evidence="2" type="ORF">E0D97_03025</name>
</gene>